<evidence type="ECO:0000313" key="7">
    <source>
        <dbReference type="EMBL" id="CUH77323.1"/>
    </source>
</evidence>
<dbReference type="InterPro" id="IPR051013">
    <property type="entry name" value="MBL_superfamily_lactonases"/>
</dbReference>
<keyword evidence="3 7" id="KW-0378">Hydrolase</keyword>
<dbReference type="EC" id="3.1.1.81" evidence="7"/>
<organism evidence="7 8">
    <name type="scientific">Tritonibacter multivorans</name>
    <dbReference type="NCBI Taxonomy" id="928856"/>
    <lineage>
        <taxon>Bacteria</taxon>
        <taxon>Pseudomonadati</taxon>
        <taxon>Pseudomonadota</taxon>
        <taxon>Alphaproteobacteria</taxon>
        <taxon>Rhodobacterales</taxon>
        <taxon>Paracoccaceae</taxon>
        <taxon>Tritonibacter</taxon>
    </lineage>
</organism>
<dbReference type="EMBL" id="CYSD01000019">
    <property type="protein sequence ID" value="CUH77323.1"/>
    <property type="molecule type" value="Genomic_DNA"/>
</dbReference>
<evidence type="ECO:0000256" key="4">
    <source>
        <dbReference type="ARBA" id="ARBA00022833"/>
    </source>
</evidence>
<feature type="chain" id="PRO_5006063103" evidence="5">
    <location>
        <begin position="38"/>
        <end position="316"/>
    </location>
</feature>
<dbReference type="GO" id="GO:0046872">
    <property type="term" value="F:metal ion binding"/>
    <property type="evidence" value="ECO:0007669"/>
    <property type="project" value="UniProtKB-KW"/>
</dbReference>
<proteinExistence type="inferred from homology"/>
<dbReference type="InterPro" id="IPR001279">
    <property type="entry name" value="Metallo-B-lactamas"/>
</dbReference>
<dbReference type="Proteomes" id="UP000052022">
    <property type="component" value="Unassembled WGS sequence"/>
</dbReference>
<dbReference type="SUPFAM" id="SSF56281">
    <property type="entry name" value="Metallo-hydrolase/oxidoreductase"/>
    <property type="match status" value="1"/>
</dbReference>
<dbReference type="InterPro" id="IPR036866">
    <property type="entry name" value="RibonucZ/Hydroxyglut_hydro"/>
</dbReference>
<evidence type="ECO:0000256" key="5">
    <source>
        <dbReference type="SAM" id="SignalP"/>
    </source>
</evidence>
<dbReference type="PROSITE" id="PS51318">
    <property type="entry name" value="TAT"/>
    <property type="match status" value="1"/>
</dbReference>
<name>A0A0P1G6E8_9RHOB</name>
<gene>
    <name evidence="7" type="primary">aiiA</name>
    <name evidence="7" type="ORF">TRM7557_01317</name>
</gene>
<evidence type="ECO:0000256" key="1">
    <source>
        <dbReference type="ARBA" id="ARBA00007749"/>
    </source>
</evidence>
<accession>A0A0P1G6E8</accession>
<dbReference type="AlphaFoldDB" id="A0A0P1G6E8"/>
<feature type="signal peptide" evidence="5">
    <location>
        <begin position="1"/>
        <end position="37"/>
    </location>
</feature>
<comment type="similarity">
    <text evidence="1">Belongs to the metallo-beta-lactamase superfamily.</text>
</comment>
<dbReference type="CDD" id="cd07720">
    <property type="entry name" value="OPHC2-like_MBL-fold"/>
    <property type="match status" value="1"/>
</dbReference>
<reference evidence="7 8" key="1">
    <citation type="submission" date="2015-09" db="EMBL/GenBank/DDBJ databases">
        <authorList>
            <consortium name="Swine Surveillance"/>
        </authorList>
    </citation>
    <scope>NUCLEOTIDE SEQUENCE [LARGE SCALE GENOMIC DNA]</scope>
    <source>
        <strain evidence="7 8">CECT 7557</strain>
    </source>
</reference>
<keyword evidence="4" id="KW-0862">Zinc</keyword>
<dbReference type="InterPro" id="IPR006311">
    <property type="entry name" value="TAT_signal"/>
</dbReference>
<dbReference type="PANTHER" id="PTHR42978">
    <property type="entry name" value="QUORUM-QUENCHING LACTONASE YTNP-RELATED-RELATED"/>
    <property type="match status" value="1"/>
</dbReference>
<keyword evidence="2" id="KW-0479">Metal-binding</keyword>
<keyword evidence="8" id="KW-1185">Reference proteome</keyword>
<dbReference type="STRING" id="928856.SAMN04488049_11730"/>
<dbReference type="Gene3D" id="3.60.15.10">
    <property type="entry name" value="Ribonuclease Z/Hydroxyacylglutathione hydrolase-like"/>
    <property type="match status" value="1"/>
</dbReference>
<feature type="domain" description="Metallo-beta-lactamase" evidence="6">
    <location>
        <begin position="99"/>
        <end position="291"/>
    </location>
</feature>
<dbReference type="GO" id="GO:0102007">
    <property type="term" value="F:acyl-L-homoserine-lactone lactonohydrolase activity"/>
    <property type="evidence" value="ECO:0007669"/>
    <property type="project" value="UniProtKB-EC"/>
</dbReference>
<dbReference type="PANTHER" id="PTHR42978:SF6">
    <property type="entry name" value="QUORUM-QUENCHING LACTONASE YTNP-RELATED"/>
    <property type="match status" value="1"/>
</dbReference>
<evidence type="ECO:0000259" key="6">
    <source>
        <dbReference type="SMART" id="SM00849"/>
    </source>
</evidence>
<sequence>MSLKLSRRAALAGAAAAPLSATLAATVTATIATPVQAAAPAAPSKARAFQIGDFTVTTLLSGSVARDGMKEIFGGGAADADWTRVAEENFVSPDAGQFYFTPTLVTTPSSETILFDTGLNAGSITAALADAGRTPEDVDVVVLTHMHPDHIGGMMSEDGRPTFANARYVTAAREYDFWAAMEAGNRVGDLVAKNVTPLAEKMSFIDGGGAVISGVTAMPAYGHTPGHMNYMLESNGAQMVLIADLANHYVFSFARPEWEVRFDMDKAAATAARREMLGMLAADRLPMIGYHMPFPAAGFVETRGDGFRYVPVSYQL</sequence>
<evidence type="ECO:0000256" key="3">
    <source>
        <dbReference type="ARBA" id="ARBA00022801"/>
    </source>
</evidence>
<evidence type="ECO:0000256" key="2">
    <source>
        <dbReference type="ARBA" id="ARBA00022723"/>
    </source>
</evidence>
<dbReference type="SMART" id="SM00849">
    <property type="entry name" value="Lactamase_B"/>
    <property type="match status" value="1"/>
</dbReference>
<dbReference type="OrthoDB" id="9773738at2"/>
<protein>
    <submittedName>
        <fullName evidence="7">N-acyl homoserine lactonase</fullName>
        <ecNumber evidence="7">3.1.1.81</ecNumber>
    </submittedName>
</protein>
<dbReference type="RefSeq" id="WP_058289427.1">
    <property type="nucleotide sequence ID" value="NZ_CYSD01000019.1"/>
</dbReference>
<dbReference type="Pfam" id="PF00753">
    <property type="entry name" value="Lactamase_B"/>
    <property type="match status" value="1"/>
</dbReference>
<keyword evidence="5" id="KW-0732">Signal</keyword>
<evidence type="ECO:0000313" key="8">
    <source>
        <dbReference type="Proteomes" id="UP000052022"/>
    </source>
</evidence>